<reference evidence="1 2" key="1">
    <citation type="submission" date="2018-06" db="EMBL/GenBank/DDBJ databases">
        <authorList>
            <consortium name="Pathogen Informatics"/>
            <person name="Doyle S."/>
        </authorList>
    </citation>
    <scope>NUCLEOTIDE SEQUENCE [LARGE SCALE GENOMIC DNA]</scope>
    <source>
        <strain evidence="1 2">NCTC9426</strain>
    </source>
</reference>
<gene>
    <name evidence="1" type="ORF">NCTC9426_00336</name>
</gene>
<proteinExistence type="predicted"/>
<name>A0A378PPX5_MORBO</name>
<evidence type="ECO:0000313" key="2">
    <source>
        <dbReference type="Proteomes" id="UP000254133"/>
    </source>
</evidence>
<sequence>MRTDTEIKVKGIQTLIHAMGEVDAERFISFLSKEPFDYTIWQRELMNDLPVETLSQMAMKHRHDMIG</sequence>
<dbReference type="EMBL" id="UGPZ01000002">
    <property type="protein sequence ID" value="STY90321.1"/>
    <property type="molecule type" value="Genomic_DNA"/>
</dbReference>
<evidence type="ECO:0000313" key="1">
    <source>
        <dbReference type="EMBL" id="STY90321.1"/>
    </source>
</evidence>
<dbReference type="RefSeq" id="WP_115368689.1">
    <property type="nucleotide sequence ID" value="NZ_CP087791.1"/>
</dbReference>
<dbReference type="AlphaFoldDB" id="A0A378PPX5"/>
<dbReference type="Proteomes" id="UP000254133">
    <property type="component" value="Unassembled WGS sequence"/>
</dbReference>
<accession>A0A378PPX5</accession>
<protein>
    <submittedName>
        <fullName evidence="1">Uncharacterized protein</fullName>
    </submittedName>
</protein>
<organism evidence="1 2">
    <name type="scientific">Moraxella bovis</name>
    <dbReference type="NCBI Taxonomy" id="476"/>
    <lineage>
        <taxon>Bacteria</taxon>
        <taxon>Pseudomonadati</taxon>
        <taxon>Pseudomonadota</taxon>
        <taxon>Gammaproteobacteria</taxon>
        <taxon>Moraxellales</taxon>
        <taxon>Moraxellaceae</taxon>
        <taxon>Moraxella</taxon>
    </lineage>
</organism>